<dbReference type="InterPro" id="IPR052586">
    <property type="entry name" value="ASCC2"/>
</dbReference>
<dbReference type="AlphaFoldDB" id="A0A813BYV9"/>
<dbReference type="PANTHER" id="PTHR21494">
    <property type="entry name" value="ACTIVATING SIGNAL COINTEGRATOR 1 COMPLEX SUBUNIT 2 ASC-1 COMPLEX SUBUNIT P100"/>
    <property type="match status" value="1"/>
</dbReference>
<organism evidence="7 8">
    <name type="scientific">Symbiodinium necroappetens</name>
    <dbReference type="NCBI Taxonomy" id="1628268"/>
    <lineage>
        <taxon>Eukaryota</taxon>
        <taxon>Sar</taxon>
        <taxon>Alveolata</taxon>
        <taxon>Dinophyceae</taxon>
        <taxon>Suessiales</taxon>
        <taxon>Symbiodiniaceae</taxon>
        <taxon>Symbiodinium</taxon>
    </lineage>
</organism>
<accession>A0A813BYV9</accession>
<evidence type="ECO:0000256" key="1">
    <source>
        <dbReference type="ARBA" id="ARBA00022723"/>
    </source>
</evidence>
<keyword evidence="2 4" id="KW-0863">Zinc-finger</keyword>
<feature type="compositionally biased region" description="Basic and acidic residues" evidence="5">
    <location>
        <begin position="171"/>
        <end position="180"/>
    </location>
</feature>
<sequence>MALARQPRAKLGPFGCGSRDGGGVRQSSITGIRNAMLAVLREAALQTVSEILLERRRHHIRGALSCWHQNARRRQLQREHDKAVVVAVESRERLRKQQSDEEALTRQRWKQVLIKQMGPGSRPGKRRLPSAETCVFLAVMALAALEALVKASPEKRRGALNASGKAKAAPPKKEVVKEPPKPTVSKAKKAEPEPPPKSKKEIEEEQKKLLEEKEEQKQQFFAAEQARKVAASKGADQEVTYVEDRDTRKPKAVSDISDYWKADLGLLPFMPTDNVAETDLPDDVDPSFRLKYLEMLNEKLEKILRLKFHVFWSQVIFDPNVSRLVDSYLRFCLRAHDLEGMDDAGITAEEQAVTKEVSRRMLQLLVRLSRPQESPSDYLSHDKYGQVILESQVLDVPKIIDVCVIYGDANRSTVTKIVHSAFRHQPLFKDDFSSVVQHMLDGLLQCCAPLQFAARGQGLSDQDLSVNECLSFLPDMLSCFNAIFCFFPEDCVDKLLGGKEEGPKARPSNLGLQSAVELNGRQGVVLEPLAENLAKGRIRVYLDGKELAVRPEALVLATDVPDEMQESEEEEDFEEGSEEDEFEDDGICEESPEGACGIDAAPSPLQPSVFWCYGCFRELNASQANRCSKCRTAVFCSRECQRKCNKYHHVSCRAPEHQKVETLNGSAVLRHLQQQFHGGGPTSETASLLARMRSLLIAAYTGKEKKSARRSLGHDPDDVGMELHTMARIFLPCEEELQSYYNYFWTAPGMPEFLLGTELSTSKKHVPGEFRGRDEWGHHPEDYDMDDGFGEGASMAGYQFAFFHFNFLARSIIMEGSRGMNMSDVNSCVAPLRKDAPYFKAAAHRLGILYLSSCRTCGDSLCAGPGAMLMLCAAEPELRRKFLNLGLGRAALHEVQTAASRRTALQLLESVPLSEWQQLPIQEAALLAGDLVECLQCGEEEEDSVRAAQKVLNALLRKQTMGGLSPSDHAVEIMEHVLASGLRCEAETRAFFHFLLSKRQGAERETFDASRDIKAWKVISSHRFSDEGKKTYLQHMWEVMGKQERRDWNFLFKAGSDIGCEVPESTKIPWRAKGHLDLMVLLHDAISALRSKSSDGKTPLDSIIKLLSRLLSCVLGFRMAPRHGANAFGDLVSWLVEHSERTELIQDLSRNGLDNIAMEWIASGLVDDTQLDYLDDVCGGPLLPKEARHRRRPAPKAAGGGGGGASASSSRPESSASTERAKIREVREVVGNDYGE</sequence>
<keyword evidence="1" id="KW-0479">Metal-binding</keyword>
<reference evidence="7" key="1">
    <citation type="submission" date="2021-02" db="EMBL/GenBank/DDBJ databases">
        <authorList>
            <person name="Dougan E. K."/>
            <person name="Rhodes N."/>
            <person name="Thang M."/>
            <person name="Chan C."/>
        </authorList>
    </citation>
    <scope>NUCLEOTIDE SEQUENCE</scope>
</reference>
<feature type="region of interest" description="Disordered" evidence="5">
    <location>
        <begin position="1"/>
        <end position="23"/>
    </location>
</feature>
<dbReference type="GO" id="GO:0008270">
    <property type="term" value="F:zinc ion binding"/>
    <property type="evidence" value="ECO:0007669"/>
    <property type="project" value="UniProtKB-KW"/>
</dbReference>
<keyword evidence="8" id="KW-1185">Reference proteome</keyword>
<feature type="non-terminal residue" evidence="7">
    <location>
        <position position="1"/>
    </location>
</feature>
<feature type="region of interest" description="Disordered" evidence="5">
    <location>
        <begin position="1184"/>
        <end position="1236"/>
    </location>
</feature>
<dbReference type="SUPFAM" id="SSF144232">
    <property type="entry name" value="HIT/MYND zinc finger-like"/>
    <property type="match status" value="1"/>
</dbReference>
<evidence type="ECO:0000259" key="6">
    <source>
        <dbReference type="PROSITE" id="PS50865"/>
    </source>
</evidence>
<comment type="caution">
    <text evidence="7">The sequence shown here is derived from an EMBL/GenBank/DDBJ whole genome shotgun (WGS) entry which is preliminary data.</text>
</comment>
<dbReference type="PROSITE" id="PS01360">
    <property type="entry name" value="ZF_MYND_1"/>
    <property type="match status" value="1"/>
</dbReference>
<feature type="domain" description="MYND-type" evidence="6">
    <location>
        <begin position="612"/>
        <end position="652"/>
    </location>
</feature>
<evidence type="ECO:0000256" key="4">
    <source>
        <dbReference type="PROSITE-ProRule" id="PRU00134"/>
    </source>
</evidence>
<feature type="compositionally biased region" description="Low complexity" evidence="5">
    <location>
        <begin position="1206"/>
        <end position="1218"/>
    </location>
</feature>
<feature type="compositionally biased region" description="Basic and acidic residues" evidence="5">
    <location>
        <begin position="1219"/>
        <end position="1230"/>
    </location>
</feature>
<evidence type="ECO:0000256" key="2">
    <source>
        <dbReference type="ARBA" id="ARBA00022771"/>
    </source>
</evidence>
<evidence type="ECO:0000256" key="3">
    <source>
        <dbReference type="ARBA" id="ARBA00022833"/>
    </source>
</evidence>
<keyword evidence="3" id="KW-0862">Zinc</keyword>
<dbReference type="Proteomes" id="UP000601435">
    <property type="component" value="Unassembled WGS sequence"/>
</dbReference>
<evidence type="ECO:0000256" key="5">
    <source>
        <dbReference type="SAM" id="MobiDB-lite"/>
    </source>
</evidence>
<proteinExistence type="predicted"/>
<gene>
    <name evidence="7" type="primary">ASCC2</name>
    <name evidence="7" type="ORF">SNEC2469_LOCUS32613</name>
</gene>
<feature type="region of interest" description="Disordered" evidence="5">
    <location>
        <begin position="159"/>
        <end position="204"/>
    </location>
</feature>
<feature type="compositionally biased region" description="Basic and acidic residues" evidence="5">
    <location>
        <begin position="188"/>
        <end position="204"/>
    </location>
</feature>
<dbReference type="OrthoDB" id="438785at2759"/>
<dbReference type="PANTHER" id="PTHR21494:SF0">
    <property type="entry name" value="ACTIVATING SIGNAL COINTEGRATOR 1 COMPLEX SUBUNIT 2"/>
    <property type="match status" value="1"/>
</dbReference>
<dbReference type="GO" id="GO:0043130">
    <property type="term" value="F:ubiquitin binding"/>
    <property type="evidence" value="ECO:0007669"/>
    <property type="project" value="TreeGrafter"/>
</dbReference>
<feature type="compositionally biased region" description="Gly residues" evidence="5">
    <location>
        <begin position="14"/>
        <end position="23"/>
    </location>
</feature>
<evidence type="ECO:0000313" key="8">
    <source>
        <dbReference type="Proteomes" id="UP000601435"/>
    </source>
</evidence>
<dbReference type="Gene3D" id="6.10.140.2220">
    <property type="match status" value="1"/>
</dbReference>
<feature type="region of interest" description="Disordered" evidence="5">
    <location>
        <begin position="561"/>
        <end position="587"/>
    </location>
</feature>
<dbReference type="EMBL" id="CAJNJA010083030">
    <property type="protein sequence ID" value="CAE7933941.1"/>
    <property type="molecule type" value="Genomic_DNA"/>
</dbReference>
<protein>
    <submittedName>
        <fullName evidence="7">ASCC2 protein</fullName>
    </submittedName>
</protein>
<name>A0A813BYV9_9DINO</name>
<evidence type="ECO:0000313" key="7">
    <source>
        <dbReference type="EMBL" id="CAE7933941.1"/>
    </source>
</evidence>
<dbReference type="PROSITE" id="PS50865">
    <property type="entry name" value="ZF_MYND_2"/>
    <property type="match status" value="1"/>
</dbReference>
<dbReference type="InterPro" id="IPR002893">
    <property type="entry name" value="Znf_MYND"/>
</dbReference>